<keyword evidence="6" id="KW-1185">Reference proteome</keyword>
<dbReference type="PROSITE" id="PS50883">
    <property type="entry name" value="EAL"/>
    <property type="match status" value="1"/>
</dbReference>
<organism evidence="5 6">
    <name type="scientific">Alkalimonas mucilaginosa</name>
    <dbReference type="NCBI Taxonomy" id="3057676"/>
    <lineage>
        <taxon>Bacteria</taxon>
        <taxon>Pseudomonadati</taxon>
        <taxon>Pseudomonadota</taxon>
        <taxon>Gammaproteobacteria</taxon>
        <taxon>Alkalimonas</taxon>
    </lineage>
</organism>
<reference evidence="5 6" key="1">
    <citation type="submission" date="2023-06" db="EMBL/GenBank/DDBJ databases">
        <title>Alkalimonas sp., MEB004 an alkaliphilic bacterium isolated from Lonar Lake, India.</title>
        <authorList>
            <person name="Joshi A."/>
            <person name="Thite S."/>
        </authorList>
    </citation>
    <scope>NUCLEOTIDE SEQUENCE [LARGE SCALE GENOMIC DNA]</scope>
    <source>
        <strain evidence="5 6">MEB004</strain>
    </source>
</reference>
<dbReference type="SMART" id="SM00448">
    <property type="entry name" value="REC"/>
    <property type="match status" value="1"/>
</dbReference>
<dbReference type="InterPro" id="IPR001633">
    <property type="entry name" value="EAL_dom"/>
</dbReference>
<name>A0ABU7JEH4_9GAMM</name>
<dbReference type="InterPro" id="IPR000160">
    <property type="entry name" value="GGDEF_dom"/>
</dbReference>
<proteinExistence type="predicted"/>
<keyword evidence="1" id="KW-0597">Phosphoprotein</keyword>
<comment type="caution">
    <text evidence="5">The sequence shown here is derived from an EMBL/GenBank/DDBJ whole genome shotgun (WGS) entry which is preliminary data.</text>
</comment>
<dbReference type="InterPro" id="IPR050706">
    <property type="entry name" value="Cyclic-di-GMP_PDE-like"/>
</dbReference>
<dbReference type="PANTHER" id="PTHR33121">
    <property type="entry name" value="CYCLIC DI-GMP PHOSPHODIESTERASE PDEF"/>
    <property type="match status" value="1"/>
</dbReference>
<dbReference type="EMBL" id="JAUGZK010000003">
    <property type="protein sequence ID" value="MEE2023826.1"/>
    <property type="molecule type" value="Genomic_DNA"/>
</dbReference>
<feature type="modified residue" description="4-aspartylphosphate" evidence="1">
    <location>
        <position position="53"/>
    </location>
</feature>
<dbReference type="Gene3D" id="3.40.50.2300">
    <property type="match status" value="1"/>
</dbReference>
<evidence type="ECO:0000259" key="2">
    <source>
        <dbReference type="PROSITE" id="PS50110"/>
    </source>
</evidence>
<dbReference type="SUPFAM" id="SSF141868">
    <property type="entry name" value="EAL domain-like"/>
    <property type="match status" value="1"/>
</dbReference>
<dbReference type="Gene3D" id="3.20.20.450">
    <property type="entry name" value="EAL domain"/>
    <property type="match status" value="1"/>
</dbReference>
<dbReference type="CDD" id="cd01948">
    <property type="entry name" value="EAL"/>
    <property type="match status" value="1"/>
</dbReference>
<dbReference type="Pfam" id="PF00563">
    <property type="entry name" value="EAL"/>
    <property type="match status" value="1"/>
</dbReference>
<dbReference type="Pfam" id="PF00072">
    <property type="entry name" value="Response_reg"/>
    <property type="match status" value="1"/>
</dbReference>
<feature type="domain" description="EAL" evidence="3">
    <location>
        <begin position="395"/>
        <end position="654"/>
    </location>
</feature>
<dbReference type="SUPFAM" id="SSF55073">
    <property type="entry name" value="Nucleotide cyclase"/>
    <property type="match status" value="1"/>
</dbReference>
<dbReference type="SMART" id="SM00052">
    <property type="entry name" value="EAL"/>
    <property type="match status" value="1"/>
</dbReference>
<dbReference type="InterPro" id="IPR001789">
    <property type="entry name" value="Sig_transdc_resp-reg_receiver"/>
</dbReference>
<dbReference type="SUPFAM" id="SSF52172">
    <property type="entry name" value="CheY-like"/>
    <property type="match status" value="1"/>
</dbReference>
<dbReference type="InterPro" id="IPR029787">
    <property type="entry name" value="Nucleotide_cyclase"/>
</dbReference>
<dbReference type="Gene3D" id="3.30.70.270">
    <property type="match status" value="1"/>
</dbReference>
<dbReference type="SMART" id="SM00267">
    <property type="entry name" value="GGDEF"/>
    <property type="match status" value="1"/>
</dbReference>
<accession>A0ABU7JEH4</accession>
<evidence type="ECO:0000313" key="5">
    <source>
        <dbReference type="EMBL" id="MEE2023826.1"/>
    </source>
</evidence>
<dbReference type="PROSITE" id="PS50887">
    <property type="entry name" value="GGDEF"/>
    <property type="match status" value="1"/>
</dbReference>
<feature type="domain" description="Response regulatory" evidence="2">
    <location>
        <begin position="4"/>
        <end position="119"/>
    </location>
</feature>
<dbReference type="CDD" id="cd17569">
    <property type="entry name" value="REC_HupR-like"/>
    <property type="match status" value="1"/>
</dbReference>
<dbReference type="PROSITE" id="PS50110">
    <property type="entry name" value="RESPONSE_REGULATORY"/>
    <property type="match status" value="1"/>
</dbReference>
<feature type="domain" description="GGDEF" evidence="4">
    <location>
        <begin position="257"/>
        <end position="390"/>
    </location>
</feature>
<protein>
    <submittedName>
        <fullName evidence="5">EAL domain-containing protein</fullName>
    </submittedName>
</protein>
<dbReference type="Proteomes" id="UP001339167">
    <property type="component" value="Unassembled WGS sequence"/>
</dbReference>
<dbReference type="Pfam" id="PF00990">
    <property type="entry name" value="GGDEF"/>
    <property type="match status" value="1"/>
</dbReference>
<dbReference type="InterPro" id="IPR011006">
    <property type="entry name" value="CheY-like_superfamily"/>
</dbReference>
<evidence type="ECO:0000313" key="6">
    <source>
        <dbReference type="Proteomes" id="UP001339167"/>
    </source>
</evidence>
<dbReference type="InterPro" id="IPR043128">
    <property type="entry name" value="Rev_trsase/Diguanyl_cyclase"/>
</dbReference>
<evidence type="ECO:0000259" key="3">
    <source>
        <dbReference type="PROSITE" id="PS50883"/>
    </source>
</evidence>
<sequence length="657" mass="74100">MQQAILLVDDEQSVLKALKRLFCRHGYHVVTASSGSEAIEQLTLGFFPVIITDFRMPEMSGAELLRVVRARWPQTINLVLSGYADYKSVVELLNDGLAFRFLEKPWDESDMLQQVEDAYNAFYRQQQKSERDQLLLGSHAALIELDKTGTLQRANAAAQLLLPELAGAGQALSLLVSGSEVQDLLHFCQGKLDALLVWDRQQEPILLERYLTDDFGQLVQLSREVSLVGGPDFPPQVQLASEEELSAVLQSCLQAHRCCSVITLGISQFDVLNDLLGFRTTDPLVVSITEALVQTLKGTEKLCYLNSDRFLLLLTDVDSEQGVLQRLEQFCEAFQTAMSRQYKMGQIRLFGVYGMAPEDGLSLKELLSPMRLCMTHQAKSARHSFCRFDEQLVKDYRRNFEISRALLQPELEQQLQLKFQPKMNCDGKVVGAEALLRWFEPQKHGWVSPAVFVPIAERDGQILEIGRWVLKNVCQQLAEWQQSGAGTLPIAVNVSGRQLKEDSSLVSFVADLLRQYQIDPSMLCFELTETYLVQDLQNCQLQMQCLRELGCKIYIDDFGCGYSSLSYLSRLPADAIKLDKSLIDDLESSLAVQSMVRNIIRMSHDIQLLVVAEGVETHFELELLKEMACDQFQGFLLAQPMKAKEFIHFTQQCATGG</sequence>
<evidence type="ECO:0000256" key="1">
    <source>
        <dbReference type="PROSITE-ProRule" id="PRU00169"/>
    </source>
</evidence>
<dbReference type="InterPro" id="IPR035919">
    <property type="entry name" value="EAL_sf"/>
</dbReference>
<dbReference type="PANTHER" id="PTHR33121:SF79">
    <property type="entry name" value="CYCLIC DI-GMP PHOSPHODIESTERASE PDED-RELATED"/>
    <property type="match status" value="1"/>
</dbReference>
<gene>
    <name evidence="5" type="ORF">QWF21_06170</name>
</gene>
<evidence type="ECO:0000259" key="4">
    <source>
        <dbReference type="PROSITE" id="PS50887"/>
    </source>
</evidence>
<dbReference type="RefSeq" id="WP_330087169.1">
    <property type="nucleotide sequence ID" value="NZ_JAUGZK010000003.1"/>
</dbReference>